<dbReference type="PROSITE" id="PS50011">
    <property type="entry name" value="PROTEIN_KINASE_DOM"/>
    <property type="match status" value="1"/>
</dbReference>
<dbReference type="Gene3D" id="3.30.200.20">
    <property type="entry name" value="Phosphorylase Kinase, domain 1"/>
    <property type="match status" value="1"/>
</dbReference>
<dbReference type="SUPFAM" id="SSF56112">
    <property type="entry name" value="Protein kinase-like (PK-like)"/>
    <property type="match status" value="1"/>
</dbReference>
<feature type="chain" id="PRO_5042261263" evidence="8">
    <location>
        <begin position="22"/>
        <end position="588"/>
    </location>
</feature>
<dbReference type="EMBL" id="JARKIE010000213">
    <property type="protein sequence ID" value="KAJ7665702.1"/>
    <property type="molecule type" value="Genomic_DNA"/>
</dbReference>
<gene>
    <name evidence="10" type="ORF">B0H17DRAFT_284378</name>
</gene>
<keyword evidence="7" id="KW-1133">Transmembrane helix</keyword>
<keyword evidence="2" id="KW-0808">Transferase</keyword>
<dbReference type="Proteomes" id="UP001221757">
    <property type="component" value="Unassembled WGS sequence"/>
</dbReference>
<dbReference type="Pfam" id="PF00069">
    <property type="entry name" value="Pkinase"/>
    <property type="match status" value="1"/>
</dbReference>
<accession>A0AAD7G464</accession>
<keyword evidence="7" id="KW-0472">Membrane</keyword>
<proteinExistence type="predicted"/>
<dbReference type="Gene3D" id="1.10.510.10">
    <property type="entry name" value="Transferase(Phosphotransferase) domain 1"/>
    <property type="match status" value="1"/>
</dbReference>
<evidence type="ECO:0000313" key="11">
    <source>
        <dbReference type="Proteomes" id="UP001221757"/>
    </source>
</evidence>
<dbReference type="PROSITE" id="PS00107">
    <property type="entry name" value="PROTEIN_KINASE_ATP"/>
    <property type="match status" value="1"/>
</dbReference>
<evidence type="ECO:0000256" key="2">
    <source>
        <dbReference type="ARBA" id="ARBA00022679"/>
    </source>
</evidence>
<dbReference type="GO" id="GO:0004674">
    <property type="term" value="F:protein serine/threonine kinase activity"/>
    <property type="evidence" value="ECO:0007669"/>
    <property type="project" value="UniProtKB-KW"/>
</dbReference>
<feature type="binding site" evidence="6">
    <location>
        <position position="312"/>
    </location>
    <ligand>
        <name>ATP</name>
        <dbReference type="ChEBI" id="CHEBI:30616"/>
    </ligand>
</feature>
<evidence type="ECO:0000256" key="3">
    <source>
        <dbReference type="ARBA" id="ARBA00022741"/>
    </source>
</evidence>
<organism evidence="10 11">
    <name type="scientific">Mycena rosella</name>
    <name type="common">Pink bonnet</name>
    <name type="synonym">Agaricus rosellus</name>
    <dbReference type="NCBI Taxonomy" id="1033263"/>
    <lineage>
        <taxon>Eukaryota</taxon>
        <taxon>Fungi</taxon>
        <taxon>Dikarya</taxon>
        <taxon>Basidiomycota</taxon>
        <taxon>Agaricomycotina</taxon>
        <taxon>Agaricomycetes</taxon>
        <taxon>Agaricomycetidae</taxon>
        <taxon>Agaricales</taxon>
        <taxon>Marasmiineae</taxon>
        <taxon>Mycenaceae</taxon>
        <taxon>Mycena</taxon>
    </lineage>
</organism>
<dbReference type="SMART" id="SM00220">
    <property type="entry name" value="S_TKc"/>
    <property type="match status" value="1"/>
</dbReference>
<keyword evidence="1" id="KW-0723">Serine/threonine-protein kinase</keyword>
<sequence length="588" mass="64832">MFAIFATLVLCLSSFSSVLESSRCRTISAAERALDRTVVVFGAVAIKVTRRVSPLPPPPPTRTAPTSITPTSTFLYQPSVAPWVILACNLAVLLLLIATALVKTGLFSYVVKNTPRLFKAFADASRTFAFTVFAALPLFIAGDATRLYRLQSGQTTSPLIKRGGSRKAISIWNFGAAFDIDLLLKAYGRLLTVLIAGLQTATKSVGYAALLDILRARPQVTPPALLLHPYDIQEMLRTALPGPRAPVDFSNTPRATDDLWGSDGWKVLGLWKGFDEKKLDPRMLRLVSELGAGAFGTVVKVEYGKAILAVKKVQKRDDSQDSQSPGDLYWALAAEIDVHATMYDHPAFPALQGVFHGPDSYFLVMDCGQRSFAEVDVTGRTQALFFAAQLTLALHALHKRGIVHCDLKPANLLRDRKGNLLVIDYGLALLFELPSRQRFPEWHALREAGTDAFPPMWPTEANPQTGYIRGGSPGYISPAALVRVPPNTHENPRRDAIFHKRRCSFGADWYAFGVILHWWLTGAEPYFFTPGVFVANPAHQLSAVDVDFLTRLMSATKPTRFESYEDLKGHAIWADQPSWDLVEASYCL</sequence>
<dbReference type="PANTHER" id="PTHR24351">
    <property type="entry name" value="RIBOSOMAL PROTEIN S6 KINASE"/>
    <property type="match status" value="1"/>
</dbReference>
<evidence type="ECO:0000259" key="9">
    <source>
        <dbReference type="PROSITE" id="PS50011"/>
    </source>
</evidence>
<dbReference type="InterPro" id="IPR000719">
    <property type="entry name" value="Prot_kinase_dom"/>
</dbReference>
<evidence type="ECO:0000256" key="5">
    <source>
        <dbReference type="ARBA" id="ARBA00022840"/>
    </source>
</evidence>
<feature type="domain" description="Protein kinase" evidence="9">
    <location>
        <begin position="284"/>
        <end position="573"/>
    </location>
</feature>
<dbReference type="InterPro" id="IPR017441">
    <property type="entry name" value="Protein_kinase_ATP_BS"/>
</dbReference>
<feature type="signal peptide" evidence="8">
    <location>
        <begin position="1"/>
        <end position="21"/>
    </location>
</feature>
<dbReference type="InterPro" id="IPR011009">
    <property type="entry name" value="Kinase-like_dom_sf"/>
</dbReference>
<name>A0AAD7G464_MYCRO</name>
<keyword evidence="5 6" id="KW-0067">ATP-binding</keyword>
<protein>
    <submittedName>
        <fullName evidence="10">Kinase-like domain-containing protein</fullName>
    </submittedName>
</protein>
<keyword evidence="4 10" id="KW-0418">Kinase</keyword>
<feature type="transmembrane region" description="Helical" evidence="7">
    <location>
        <begin position="123"/>
        <end position="142"/>
    </location>
</feature>
<keyword evidence="7" id="KW-0812">Transmembrane</keyword>
<evidence type="ECO:0000256" key="8">
    <source>
        <dbReference type="SAM" id="SignalP"/>
    </source>
</evidence>
<dbReference type="AlphaFoldDB" id="A0AAD7G464"/>
<evidence type="ECO:0000313" key="10">
    <source>
        <dbReference type="EMBL" id="KAJ7665702.1"/>
    </source>
</evidence>
<evidence type="ECO:0000256" key="4">
    <source>
        <dbReference type="ARBA" id="ARBA00022777"/>
    </source>
</evidence>
<evidence type="ECO:0000256" key="7">
    <source>
        <dbReference type="SAM" id="Phobius"/>
    </source>
</evidence>
<keyword evidence="11" id="KW-1185">Reference proteome</keyword>
<feature type="transmembrane region" description="Helical" evidence="7">
    <location>
        <begin position="80"/>
        <end position="102"/>
    </location>
</feature>
<reference evidence="10" key="1">
    <citation type="submission" date="2023-03" db="EMBL/GenBank/DDBJ databases">
        <title>Massive genome expansion in bonnet fungi (Mycena s.s.) driven by repeated elements and novel gene families across ecological guilds.</title>
        <authorList>
            <consortium name="Lawrence Berkeley National Laboratory"/>
            <person name="Harder C.B."/>
            <person name="Miyauchi S."/>
            <person name="Viragh M."/>
            <person name="Kuo A."/>
            <person name="Thoen E."/>
            <person name="Andreopoulos B."/>
            <person name="Lu D."/>
            <person name="Skrede I."/>
            <person name="Drula E."/>
            <person name="Henrissat B."/>
            <person name="Morin E."/>
            <person name="Kohler A."/>
            <person name="Barry K."/>
            <person name="LaButti K."/>
            <person name="Morin E."/>
            <person name="Salamov A."/>
            <person name="Lipzen A."/>
            <person name="Mereny Z."/>
            <person name="Hegedus B."/>
            <person name="Baldrian P."/>
            <person name="Stursova M."/>
            <person name="Weitz H."/>
            <person name="Taylor A."/>
            <person name="Grigoriev I.V."/>
            <person name="Nagy L.G."/>
            <person name="Martin F."/>
            <person name="Kauserud H."/>
        </authorList>
    </citation>
    <scope>NUCLEOTIDE SEQUENCE</scope>
    <source>
        <strain evidence="10">CBHHK067</strain>
    </source>
</reference>
<comment type="caution">
    <text evidence="10">The sequence shown here is derived from an EMBL/GenBank/DDBJ whole genome shotgun (WGS) entry which is preliminary data.</text>
</comment>
<keyword evidence="8" id="KW-0732">Signal</keyword>
<dbReference type="GO" id="GO:0005524">
    <property type="term" value="F:ATP binding"/>
    <property type="evidence" value="ECO:0007669"/>
    <property type="project" value="UniProtKB-UniRule"/>
</dbReference>
<evidence type="ECO:0000256" key="1">
    <source>
        <dbReference type="ARBA" id="ARBA00022527"/>
    </source>
</evidence>
<evidence type="ECO:0000256" key="6">
    <source>
        <dbReference type="PROSITE-ProRule" id="PRU10141"/>
    </source>
</evidence>
<keyword evidence="3 6" id="KW-0547">Nucleotide-binding</keyword>